<feature type="signal peptide" evidence="1">
    <location>
        <begin position="1"/>
        <end position="19"/>
    </location>
</feature>
<organism evidence="2 3">
    <name type="scientific">Photobacterium jeanii</name>
    <dbReference type="NCBI Taxonomy" id="858640"/>
    <lineage>
        <taxon>Bacteria</taxon>
        <taxon>Pseudomonadati</taxon>
        <taxon>Pseudomonadota</taxon>
        <taxon>Gammaproteobacteria</taxon>
        <taxon>Vibrionales</taxon>
        <taxon>Vibrionaceae</taxon>
        <taxon>Photobacterium</taxon>
    </lineage>
</organism>
<dbReference type="EMBL" id="LVHF01000012">
    <property type="protein sequence ID" value="OAN18135.1"/>
    <property type="molecule type" value="Genomic_DNA"/>
</dbReference>
<gene>
    <name evidence="2" type="ORF">A3K86_04330</name>
</gene>
<evidence type="ECO:0000256" key="1">
    <source>
        <dbReference type="SAM" id="SignalP"/>
    </source>
</evidence>
<reference evidence="2 3" key="1">
    <citation type="submission" date="2016-03" db="EMBL/GenBank/DDBJ databases">
        <title>Photobacterium proteolyticum sp. nov. a protease producing bacterium isolated from ocean sediments of Laizhou Bay.</title>
        <authorList>
            <person name="Li Y."/>
        </authorList>
    </citation>
    <scope>NUCLEOTIDE SEQUENCE [LARGE SCALE GENOMIC DNA]</scope>
    <source>
        <strain evidence="2 3">R-40508</strain>
    </source>
</reference>
<dbReference type="AlphaFoldDB" id="A0A178KMA5"/>
<accession>A0A178KMA5</accession>
<feature type="chain" id="PRO_5008090441" evidence="1">
    <location>
        <begin position="20"/>
        <end position="123"/>
    </location>
</feature>
<keyword evidence="1" id="KW-0732">Signal</keyword>
<evidence type="ECO:0000313" key="2">
    <source>
        <dbReference type="EMBL" id="OAN18135.1"/>
    </source>
</evidence>
<evidence type="ECO:0000313" key="3">
    <source>
        <dbReference type="Proteomes" id="UP000078503"/>
    </source>
</evidence>
<dbReference type="Proteomes" id="UP000078503">
    <property type="component" value="Unassembled WGS sequence"/>
</dbReference>
<keyword evidence="3" id="KW-1185">Reference proteome</keyword>
<protein>
    <submittedName>
        <fullName evidence="2">Uncharacterized protein</fullName>
    </submittedName>
</protein>
<name>A0A178KMA5_9GAMM</name>
<sequence length="123" mass="13597">MKTKLLMLAAVMSLTGCEAYNMVQAGRIAADYNILAGQGAAVFNSQNGSQYLIPKPYNEEHPRMLVCYTNGGLFGSKDEAPLRDVGNEYLEINRPGFHLGEGVERSGTWDSRTCYDFEIQPNV</sequence>
<proteinExistence type="predicted"/>
<dbReference type="RefSeq" id="WP_068328222.1">
    <property type="nucleotide sequence ID" value="NZ_LVHF01000012.1"/>
</dbReference>
<dbReference type="OrthoDB" id="5906449at2"/>
<dbReference type="PROSITE" id="PS51257">
    <property type="entry name" value="PROKAR_LIPOPROTEIN"/>
    <property type="match status" value="1"/>
</dbReference>
<comment type="caution">
    <text evidence="2">The sequence shown here is derived from an EMBL/GenBank/DDBJ whole genome shotgun (WGS) entry which is preliminary data.</text>
</comment>